<dbReference type="PANTHER" id="PTHR42917">
    <property type="entry name" value="2,4-DIENOYL-COA REDUCTASE"/>
    <property type="match status" value="1"/>
</dbReference>
<name>A0ABY6HJ78_9FIRM</name>
<reference evidence="12" key="1">
    <citation type="submission" date="2021-11" db="EMBL/GenBank/DDBJ databases">
        <title>Isoprene-degrading acetogen.</title>
        <authorList>
            <person name="Yang Y."/>
            <person name="Jin H."/>
            <person name="Yan J."/>
        </authorList>
    </citation>
    <scope>NUCLEOTIDE SEQUENCE</scope>
    <source>
        <strain evidence="12">Berkeley</strain>
    </source>
</reference>
<keyword evidence="9" id="KW-0411">Iron-sulfur</keyword>
<evidence type="ECO:0000256" key="4">
    <source>
        <dbReference type="ARBA" id="ARBA00022630"/>
    </source>
</evidence>
<evidence type="ECO:0000259" key="10">
    <source>
        <dbReference type="Pfam" id="PF00724"/>
    </source>
</evidence>
<keyword evidence="4" id="KW-0285">Flavoprotein</keyword>
<proteinExistence type="inferred from homology"/>
<keyword evidence="5" id="KW-0288">FMN</keyword>
<dbReference type="SUPFAM" id="SSF51905">
    <property type="entry name" value="FAD/NAD(P)-binding domain"/>
    <property type="match status" value="1"/>
</dbReference>
<dbReference type="InterPro" id="IPR001155">
    <property type="entry name" value="OxRdtase_FMN_N"/>
</dbReference>
<evidence type="ECO:0000256" key="1">
    <source>
        <dbReference type="ARBA" id="ARBA00001917"/>
    </source>
</evidence>
<protein>
    <submittedName>
        <fullName evidence="12">NAD(P)/FAD-dependent oxidoreductase</fullName>
    </submittedName>
</protein>
<evidence type="ECO:0000313" key="12">
    <source>
        <dbReference type="EMBL" id="UYO64350.1"/>
    </source>
</evidence>
<evidence type="ECO:0000256" key="2">
    <source>
        <dbReference type="ARBA" id="ARBA00001966"/>
    </source>
</evidence>
<evidence type="ECO:0000256" key="3">
    <source>
        <dbReference type="ARBA" id="ARBA00011048"/>
    </source>
</evidence>
<keyword evidence="6" id="KW-0479">Metal-binding</keyword>
<dbReference type="InterPro" id="IPR051793">
    <property type="entry name" value="NADH:flavin_oxidoreductase"/>
</dbReference>
<dbReference type="Gene3D" id="3.50.50.60">
    <property type="entry name" value="FAD/NAD(P)-binding domain"/>
    <property type="match status" value="1"/>
</dbReference>
<comment type="cofactor">
    <cofactor evidence="1">
        <name>FMN</name>
        <dbReference type="ChEBI" id="CHEBI:58210"/>
    </cofactor>
</comment>
<evidence type="ECO:0000256" key="6">
    <source>
        <dbReference type="ARBA" id="ARBA00022723"/>
    </source>
</evidence>
<keyword evidence="7" id="KW-0560">Oxidoreductase</keyword>
<dbReference type="Pfam" id="PF07992">
    <property type="entry name" value="Pyr_redox_2"/>
    <property type="match status" value="1"/>
</dbReference>
<dbReference type="InterPro" id="IPR013785">
    <property type="entry name" value="Aldolase_TIM"/>
</dbReference>
<organism evidence="12 13">
    <name type="scientific">Acetobacterium wieringae</name>
    <dbReference type="NCBI Taxonomy" id="52694"/>
    <lineage>
        <taxon>Bacteria</taxon>
        <taxon>Bacillati</taxon>
        <taxon>Bacillota</taxon>
        <taxon>Clostridia</taxon>
        <taxon>Eubacteriales</taxon>
        <taxon>Eubacteriaceae</taxon>
        <taxon>Acetobacterium</taxon>
    </lineage>
</organism>
<dbReference type="Gene3D" id="3.20.20.70">
    <property type="entry name" value="Aldolase class I"/>
    <property type="match status" value="1"/>
</dbReference>
<evidence type="ECO:0000256" key="5">
    <source>
        <dbReference type="ARBA" id="ARBA00022643"/>
    </source>
</evidence>
<evidence type="ECO:0000256" key="9">
    <source>
        <dbReference type="ARBA" id="ARBA00023014"/>
    </source>
</evidence>
<dbReference type="SUPFAM" id="SSF51395">
    <property type="entry name" value="FMN-linked oxidoreductases"/>
    <property type="match status" value="1"/>
</dbReference>
<sequence length="654" mass="71143">MKNCKYPNLFSPIVLGNTLFRNRIFASPTGYQNVNGDGYLNDGAAAYYERKAKGGAASVTTFEGIVDGEFGKGGRTHICLDTPNIGNNLSRIAYAVKTHGAVASLELEHTGMFANRDLSFFGASSKGIAYGPTECECDGRTIRPMDEAMIERTIQKFAQGAALAKRCGFGMVTVHAGHGWLLHQFLSPTTNTRTDKWGGKDVENRTRLIVSVCDAIRKEVGPGFPIEIRLSGSECYNGGYGIDEGIAIAKQLENHVDLLHISAGSHEIEEVFAITHPSMFTEDGCNVQYAAEIKKHVKTPVATVGALADPELMEEIIRSGKADIVEMARGLLCDPDFPNKLRSGKEDKIIKCMRCLSCFSNELSNGEPYCALNPETGRELEMKYAIPTAVKKKVLVAGGGIGGMQAALTCSDRGHEVVLCEKTNRLGGVLRCEEHVGFKKSLDAYLNQQEKRIFESNIEVHLNTEATPAFAEKVDADVIIAAMGAEPVKPPIPGIEQKNVMCAQDAYTAIDQIGENVVIIGAGLVGVELGLHLVANGKRVKIVELMDRVNDGGNFLHMVGLKYEIIKRELDIQFNTSVKEIKENGVVCEREGTETFIEADTIIYAVGQKPRRSEALALNCCASEFYLVGDVIAPRDITSANSEAFMTSRNIGRF</sequence>
<keyword evidence="8" id="KW-0408">Iron</keyword>
<evidence type="ECO:0000313" key="13">
    <source>
        <dbReference type="Proteomes" id="UP001163550"/>
    </source>
</evidence>
<dbReference type="PRINTS" id="PR00368">
    <property type="entry name" value="FADPNR"/>
</dbReference>
<gene>
    <name evidence="12" type="ORF">LNN31_08000</name>
</gene>
<dbReference type="InterPro" id="IPR023753">
    <property type="entry name" value="FAD/NAD-binding_dom"/>
</dbReference>
<dbReference type="RefSeq" id="WP_228882110.1">
    <property type="nucleotide sequence ID" value="NZ_CABIIK010000043.1"/>
</dbReference>
<dbReference type="EMBL" id="CP087994">
    <property type="protein sequence ID" value="UYO64350.1"/>
    <property type="molecule type" value="Genomic_DNA"/>
</dbReference>
<evidence type="ECO:0000256" key="8">
    <source>
        <dbReference type="ARBA" id="ARBA00023004"/>
    </source>
</evidence>
<dbReference type="Pfam" id="PF00724">
    <property type="entry name" value="Oxidored_FMN"/>
    <property type="match status" value="1"/>
</dbReference>
<dbReference type="InterPro" id="IPR036188">
    <property type="entry name" value="FAD/NAD-bd_sf"/>
</dbReference>
<accession>A0ABY6HJ78</accession>
<dbReference type="Proteomes" id="UP001163550">
    <property type="component" value="Chromosome"/>
</dbReference>
<comment type="similarity">
    <text evidence="3">In the N-terminal section; belongs to the NADH:flavin oxidoreductase/NADH oxidase family.</text>
</comment>
<evidence type="ECO:0000256" key="7">
    <source>
        <dbReference type="ARBA" id="ARBA00023002"/>
    </source>
</evidence>
<dbReference type="CDD" id="cd02803">
    <property type="entry name" value="OYE_like_FMN_family"/>
    <property type="match status" value="1"/>
</dbReference>
<dbReference type="Gene3D" id="3.40.50.720">
    <property type="entry name" value="NAD(P)-binding Rossmann-like Domain"/>
    <property type="match status" value="1"/>
</dbReference>
<keyword evidence="13" id="KW-1185">Reference proteome</keyword>
<feature type="domain" description="NADH:flavin oxidoreductase/NADH oxidase N-terminal" evidence="10">
    <location>
        <begin position="9"/>
        <end position="347"/>
    </location>
</feature>
<dbReference type="PANTHER" id="PTHR42917:SF2">
    <property type="entry name" value="2,4-DIENOYL-COA REDUCTASE [(2E)-ENOYL-COA-PRODUCING]"/>
    <property type="match status" value="1"/>
</dbReference>
<comment type="cofactor">
    <cofactor evidence="2">
        <name>[4Fe-4S] cluster</name>
        <dbReference type="ChEBI" id="CHEBI:49883"/>
    </cofactor>
</comment>
<evidence type="ECO:0000259" key="11">
    <source>
        <dbReference type="Pfam" id="PF07992"/>
    </source>
</evidence>
<feature type="domain" description="FAD/NAD(P)-binding" evidence="11">
    <location>
        <begin position="393"/>
        <end position="617"/>
    </location>
</feature>